<evidence type="ECO:0000256" key="4">
    <source>
        <dbReference type="PIRSR" id="PIRSR001235-2"/>
    </source>
</evidence>
<dbReference type="PANTHER" id="PTHR32494">
    <property type="entry name" value="ALLANTOATE DEIMINASE-RELATED"/>
    <property type="match status" value="1"/>
</dbReference>
<feature type="domain" description="Peptidase M20 dimerisation" evidence="5">
    <location>
        <begin position="196"/>
        <end position="296"/>
    </location>
</feature>
<name>A0A926EX30_9FIRM</name>
<dbReference type="GO" id="GO:0016813">
    <property type="term" value="F:hydrolase activity, acting on carbon-nitrogen (but not peptide) bonds, in linear amidines"/>
    <property type="evidence" value="ECO:0007669"/>
    <property type="project" value="InterPro"/>
</dbReference>
<dbReference type="CDD" id="cd03884">
    <property type="entry name" value="M20_bAS"/>
    <property type="match status" value="1"/>
</dbReference>
<dbReference type="Gene3D" id="3.30.70.360">
    <property type="match status" value="1"/>
</dbReference>
<gene>
    <name evidence="6" type="ORF">H8707_13225</name>
</gene>
<evidence type="ECO:0000256" key="2">
    <source>
        <dbReference type="ARBA" id="ARBA00022801"/>
    </source>
</evidence>
<dbReference type="InterPro" id="IPR010158">
    <property type="entry name" value="Amidase_Cbmase"/>
</dbReference>
<feature type="binding site" evidence="4">
    <location>
        <position position="262"/>
    </location>
    <ligand>
        <name>allantoate</name>
        <dbReference type="ChEBI" id="CHEBI:17536"/>
    </ligand>
</feature>
<dbReference type="InterPro" id="IPR011650">
    <property type="entry name" value="Peptidase_M20_dimer"/>
</dbReference>
<dbReference type="Gene3D" id="3.40.630.10">
    <property type="entry name" value="Zn peptidases"/>
    <property type="match status" value="1"/>
</dbReference>
<feature type="binding site" evidence="4">
    <location>
        <position position="275"/>
    </location>
    <ligand>
        <name>allantoate</name>
        <dbReference type="ChEBI" id="CHEBI:17536"/>
    </ligand>
</feature>
<dbReference type="SUPFAM" id="SSF55031">
    <property type="entry name" value="Bacterial exopeptidase dimerisation domain"/>
    <property type="match status" value="1"/>
</dbReference>
<dbReference type="RefSeq" id="WP_262430636.1">
    <property type="nucleotide sequence ID" value="NZ_JACRTG010000030.1"/>
</dbReference>
<dbReference type="PANTHER" id="PTHR32494:SF5">
    <property type="entry name" value="ALLANTOATE AMIDOHYDROLASE"/>
    <property type="match status" value="1"/>
</dbReference>
<feature type="binding site" evidence="4">
    <location>
        <position position="202"/>
    </location>
    <ligand>
        <name>allantoate</name>
        <dbReference type="ChEBI" id="CHEBI:17536"/>
    </ligand>
</feature>
<organism evidence="6 7">
    <name type="scientific">Paratissierella segnis</name>
    <dbReference type="NCBI Taxonomy" id="2763679"/>
    <lineage>
        <taxon>Bacteria</taxon>
        <taxon>Bacillati</taxon>
        <taxon>Bacillota</taxon>
        <taxon>Tissierellia</taxon>
        <taxon>Tissierellales</taxon>
        <taxon>Tissierellaceae</taxon>
        <taxon>Paratissierella</taxon>
    </lineage>
</organism>
<accession>A0A926EX30</accession>
<keyword evidence="3" id="KW-0862">Zinc</keyword>
<feature type="binding site" evidence="3">
    <location>
        <position position="89"/>
    </location>
    <ligand>
        <name>Zn(2+)</name>
        <dbReference type="ChEBI" id="CHEBI:29105"/>
        <label>1</label>
    </ligand>
</feature>
<feature type="binding site" evidence="3">
    <location>
        <position position="363"/>
    </location>
    <ligand>
        <name>Zn(2+)</name>
        <dbReference type="ChEBI" id="CHEBI:29105"/>
        <label>2</label>
    </ligand>
</feature>
<dbReference type="PIRSF" id="PIRSF001235">
    <property type="entry name" value="Amidase_carbamoylase"/>
    <property type="match status" value="1"/>
</dbReference>
<comment type="cofactor">
    <cofactor evidence="3">
        <name>Zn(2+)</name>
        <dbReference type="ChEBI" id="CHEBI:29105"/>
    </cofactor>
    <text evidence="3">Binds 2 Zn(2+) ions per subunit.</text>
</comment>
<dbReference type="Pfam" id="PF01546">
    <property type="entry name" value="Peptidase_M20"/>
    <property type="match status" value="1"/>
</dbReference>
<keyword evidence="7" id="KW-1185">Reference proteome</keyword>
<evidence type="ECO:0000259" key="5">
    <source>
        <dbReference type="Pfam" id="PF07687"/>
    </source>
</evidence>
<feature type="binding site" evidence="3">
    <location>
        <position position="124"/>
    </location>
    <ligand>
        <name>Zn(2+)</name>
        <dbReference type="ChEBI" id="CHEBI:29105"/>
        <label>2</label>
    </ligand>
</feature>
<evidence type="ECO:0000256" key="3">
    <source>
        <dbReference type="PIRSR" id="PIRSR001235-1"/>
    </source>
</evidence>
<feature type="binding site" evidence="3">
    <location>
        <position position="89"/>
    </location>
    <ligand>
        <name>Zn(2+)</name>
        <dbReference type="ChEBI" id="CHEBI:29105"/>
        <label>2</label>
    </ligand>
</feature>
<comment type="similarity">
    <text evidence="1">Belongs to the peptidase M20 family.</text>
</comment>
<dbReference type="Proteomes" id="UP000601171">
    <property type="component" value="Unassembled WGS sequence"/>
</dbReference>
<keyword evidence="3" id="KW-0479">Metal-binding</keyword>
<dbReference type="AlphaFoldDB" id="A0A926EX30"/>
<comment type="caution">
    <text evidence="6">The sequence shown here is derived from an EMBL/GenBank/DDBJ whole genome shotgun (WGS) entry which is preliminary data.</text>
</comment>
<dbReference type="Pfam" id="PF07687">
    <property type="entry name" value="M20_dimer"/>
    <property type="match status" value="1"/>
</dbReference>
<protein>
    <submittedName>
        <fullName evidence="6">M20 family metallo-hydrolase</fullName>
    </submittedName>
</protein>
<evidence type="ECO:0000313" key="7">
    <source>
        <dbReference type="Proteomes" id="UP000601171"/>
    </source>
</evidence>
<dbReference type="InterPro" id="IPR002933">
    <property type="entry name" value="Peptidase_M20"/>
</dbReference>
<dbReference type="NCBIfam" id="TIGR01879">
    <property type="entry name" value="hydantase"/>
    <property type="match status" value="1"/>
</dbReference>
<keyword evidence="2" id="KW-0378">Hydrolase</keyword>
<feature type="binding site" evidence="3">
    <location>
        <position position="78"/>
    </location>
    <ligand>
        <name>Zn(2+)</name>
        <dbReference type="ChEBI" id="CHEBI:29105"/>
        <label>1</label>
    </ligand>
</feature>
<reference evidence="6" key="1">
    <citation type="submission" date="2020-08" db="EMBL/GenBank/DDBJ databases">
        <title>Genome public.</title>
        <authorList>
            <person name="Liu C."/>
            <person name="Sun Q."/>
        </authorList>
    </citation>
    <scope>NUCLEOTIDE SEQUENCE</scope>
    <source>
        <strain evidence="6">BX21</strain>
    </source>
</reference>
<proteinExistence type="inferred from homology"/>
<feature type="binding site" evidence="3">
    <location>
        <position position="177"/>
    </location>
    <ligand>
        <name>Zn(2+)</name>
        <dbReference type="ChEBI" id="CHEBI:29105"/>
        <label>1</label>
    </ligand>
</feature>
<dbReference type="EMBL" id="JACRTG010000030">
    <property type="protein sequence ID" value="MBC8589176.1"/>
    <property type="molecule type" value="Genomic_DNA"/>
</dbReference>
<dbReference type="SUPFAM" id="SSF53187">
    <property type="entry name" value="Zn-dependent exopeptidases"/>
    <property type="match status" value="1"/>
</dbReference>
<evidence type="ECO:0000313" key="6">
    <source>
        <dbReference type="EMBL" id="MBC8589176.1"/>
    </source>
</evidence>
<sequence>MEINIERLYKDVEDLGKIGFEENVGVTRLSYSSEYDKGVDLVRNLMESAGLKTYIDPVGNLIGRLEGKSDKAISIGSHLDSVPAGGIFDGTLGVLAGIECVRVLQENGYKNHHPIEVIGFTEEEGNVVGGTFGSKCFTGVPIEESSIPKMEQHGLDMNSVNMARRDPEKYKCYLELHIEQGGVLDNTTTPIGVVNGIVGITRYRATVNGMANHAGSTPMNLRDDALVKTCKMITRLMEIAHLKDEEITCTVGQMTVLPGAVNVIPGKVEFIIELRGKSISANEEIIEQFYEEFRNEGLILKNILSQKETVLDERIIKTIEDCCKEMNIAYRKMYSGAGHDAINMALFTPSAMMFIPSIGGISHSIVEKSLPKDIAIGCQLLLNSIVKLDK</sequence>
<evidence type="ECO:0000256" key="1">
    <source>
        <dbReference type="ARBA" id="ARBA00006153"/>
    </source>
</evidence>
<dbReference type="InterPro" id="IPR036264">
    <property type="entry name" value="Bact_exopeptidase_dim_dom"/>
</dbReference>
<dbReference type="GO" id="GO:0046872">
    <property type="term" value="F:metal ion binding"/>
    <property type="evidence" value="ECO:0007669"/>
    <property type="project" value="UniProtKB-KW"/>
</dbReference>